<feature type="transmembrane region" description="Helical" evidence="7">
    <location>
        <begin position="53"/>
        <end position="77"/>
    </location>
</feature>
<sequence>MHTGILAADTLIQANAVDYLLIAIYFAFVLGIGFLASRGMSSSVDFFLSGRSLPAWVTGLAFISANLGAVEIMGMSATGAQLGLPTVHYFWIGAVPAMLFLGVVMMPFYYGSKVRSVPEFMKRRFGTGAHLVNAISFAVAQLLIAGINLYLLGSIVHALLGWPLWIALIVAALIVLSYITLGGLKAAIYNEVLQFFVIVAALLPLTLLGLYRVGGWDGLTSKIEQAATANPDTVAPAADQLNSWPGSALTGFSSDILSVIGIVFGLGFVLSFGYWTTNFVEVQRAMAANSISAARKTPIIGAFPKMFIPFITIFPGMIAAVLVTEIARTKAGESVPGGASGEGVTYNDSLLYLMAEVLPNGLLGLAITGLLAAFMAGMAANVSAFNTVVTFDLIQEYIIKDRPDDFYVRLGRWATVSATAIAIFTAVLASSFSNIMDYLQTLFGFFNAPLFATFILGMFWKRMTATAGWAGLVSGTLAAMLVGILAEGTLGGLSVGVLPLSGQGASFVAAGAAFVVDIVVSVIVSLVTKPKPEGSLKGLVYSETPKEDLVDPEDAGRPWYARPVPLAGVALVMVTILNVIF</sequence>
<feature type="transmembrane region" description="Helical" evidence="7">
    <location>
        <begin position="506"/>
        <end position="527"/>
    </location>
</feature>
<dbReference type="Pfam" id="PF00474">
    <property type="entry name" value="SSF"/>
    <property type="match status" value="1"/>
</dbReference>
<accession>A0A7Z0DQ43</accession>
<feature type="transmembrane region" description="Helical" evidence="7">
    <location>
        <begin position="20"/>
        <end position="41"/>
    </location>
</feature>
<dbReference type="PROSITE" id="PS50283">
    <property type="entry name" value="NA_SOLUT_SYMP_3"/>
    <property type="match status" value="1"/>
</dbReference>
<keyword evidence="9" id="KW-1185">Reference proteome</keyword>
<evidence type="ECO:0000256" key="5">
    <source>
        <dbReference type="ARBA" id="ARBA00023136"/>
    </source>
</evidence>
<dbReference type="InterPro" id="IPR038377">
    <property type="entry name" value="Na/Glc_symporter_sf"/>
</dbReference>
<dbReference type="EMBL" id="JACBZR010000001">
    <property type="protein sequence ID" value="NYI79750.1"/>
    <property type="molecule type" value="Genomic_DNA"/>
</dbReference>
<dbReference type="PANTHER" id="PTHR11819">
    <property type="entry name" value="SOLUTE CARRIER FAMILY 5"/>
    <property type="match status" value="1"/>
</dbReference>
<comment type="caution">
    <text evidence="8">The sequence shown here is derived from an EMBL/GenBank/DDBJ whole genome shotgun (WGS) entry which is preliminary data.</text>
</comment>
<keyword evidence="4 7" id="KW-1133">Transmembrane helix</keyword>
<evidence type="ECO:0000256" key="2">
    <source>
        <dbReference type="ARBA" id="ARBA00006434"/>
    </source>
</evidence>
<comment type="subcellular location">
    <subcellularLocation>
        <location evidence="1">Membrane</location>
        <topology evidence="1">Multi-pass membrane protein</topology>
    </subcellularLocation>
</comment>
<dbReference type="Proteomes" id="UP000564496">
    <property type="component" value="Unassembled WGS sequence"/>
</dbReference>
<feature type="transmembrane region" description="Helical" evidence="7">
    <location>
        <begin position="438"/>
        <end position="460"/>
    </location>
</feature>
<dbReference type="NCBIfam" id="TIGR00813">
    <property type="entry name" value="sss"/>
    <property type="match status" value="1"/>
</dbReference>
<feature type="transmembrane region" description="Helical" evidence="7">
    <location>
        <begin position="362"/>
        <end position="389"/>
    </location>
</feature>
<reference evidence="8 9" key="1">
    <citation type="submission" date="2020-07" db="EMBL/GenBank/DDBJ databases">
        <title>Sequencing the genomes of 1000 actinobacteria strains.</title>
        <authorList>
            <person name="Klenk H.-P."/>
        </authorList>
    </citation>
    <scope>NUCLEOTIDE SEQUENCE [LARGE SCALE GENOMIC DNA]</scope>
    <source>
        <strain evidence="8 9">DSM 26487</strain>
    </source>
</reference>
<feature type="transmembrane region" description="Helical" evidence="7">
    <location>
        <begin position="162"/>
        <end position="181"/>
    </location>
</feature>
<feature type="transmembrane region" description="Helical" evidence="7">
    <location>
        <begin position="131"/>
        <end position="156"/>
    </location>
</feature>
<evidence type="ECO:0000313" key="9">
    <source>
        <dbReference type="Proteomes" id="UP000564496"/>
    </source>
</evidence>
<evidence type="ECO:0000256" key="4">
    <source>
        <dbReference type="ARBA" id="ARBA00022989"/>
    </source>
</evidence>
<feature type="transmembrane region" description="Helical" evidence="7">
    <location>
        <begin position="193"/>
        <end position="211"/>
    </location>
</feature>
<comment type="similarity">
    <text evidence="2 6">Belongs to the sodium:solute symporter (SSF) (TC 2.A.21) family.</text>
</comment>
<evidence type="ECO:0000256" key="1">
    <source>
        <dbReference type="ARBA" id="ARBA00004141"/>
    </source>
</evidence>
<feature type="transmembrane region" description="Helical" evidence="7">
    <location>
        <begin position="467"/>
        <end position="486"/>
    </location>
</feature>
<dbReference type="PANTHER" id="PTHR11819:SF195">
    <property type="entry name" value="SODIUM_GLUCOSE COTRANSPORTER 4"/>
    <property type="match status" value="1"/>
</dbReference>
<proteinExistence type="inferred from homology"/>
<feature type="transmembrane region" description="Helical" evidence="7">
    <location>
        <begin position="410"/>
        <end position="432"/>
    </location>
</feature>
<dbReference type="GO" id="GO:0005412">
    <property type="term" value="F:D-glucose:sodium symporter activity"/>
    <property type="evidence" value="ECO:0007669"/>
    <property type="project" value="TreeGrafter"/>
</dbReference>
<dbReference type="CDD" id="cd11478">
    <property type="entry name" value="SLC5sbd_u2"/>
    <property type="match status" value="1"/>
</dbReference>
<dbReference type="Gene3D" id="1.20.1730.10">
    <property type="entry name" value="Sodium/glucose cotransporter"/>
    <property type="match status" value="1"/>
</dbReference>
<feature type="transmembrane region" description="Helical" evidence="7">
    <location>
        <begin position="256"/>
        <end position="276"/>
    </location>
</feature>
<evidence type="ECO:0000256" key="7">
    <source>
        <dbReference type="SAM" id="Phobius"/>
    </source>
</evidence>
<organism evidence="8 9">
    <name type="scientific">Nocardioides panzhihuensis</name>
    <dbReference type="NCBI Taxonomy" id="860243"/>
    <lineage>
        <taxon>Bacteria</taxon>
        <taxon>Bacillati</taxon>
        <taxon>Actinomycetota</taxon>
        <taxon>Actinomycetes</taxon>
        <taxon>Propionibacteriales</taxon>
        <taxon>Nocardioidaceae</taxon>
        <taxon>Nocardioides</taxon>
    </lineage>
</organism>
<feature type="transmembrane region" description="Helical" evidence="7">
    <location>
        <begin position="306"/>
        <end position="327"/>
    </location>
</feature>
<dbReference type="InterPro" id="IPR001734">
    <property type="entry name" value="Na/solute_symporter"/>
</dbReference>
<dbReference type="GO" id="GO:0005886">
    <property type="term" value="C:plasma membrane"/>
    <property type="evidence" value="ECO:0007669"/>
    <property type="project" value="TreeGrafter"/>
</dbReference>
<gene>
    <name evidence="8" type="ORF">BJ988_004398</name>
</gene>
<evidence type="ECO:0000313" key="8">
    <source>
        <dbReference type="EMBL" id="NYI79750.1"/>
    </source>
</evidence>
<name>A0A7Z0DQ43_9ACTN</name>
<evidence type="ECO:0000256" key="6">
    <source>
        <dbReference type="RuleBase" id="RU362091"/>
    </source>
</evidence>
<protein>
    <submittedName>
        <fullName evidence="8">SSS family solute:Na+ symporter</fullName>
    </submittedName>
</protein>
<keyword evidence="3 7" id="KW-0812">Transmembrane</keyword>
<feature type="transmembrane region" description="Helical" evidence="7">
    <location>
        <begin position="89"/>
        <end position="110"/>
    </location>
</feature>
<keyword evidence="5 7" id="KW-0472">Membrane</keyword>
<dbReference type="AlphaFoldDB" id="A0A7Z0DQ43"/>
<evidence type="ECO:0000256" key="3">
    <source>
        <dbReference type="ARBA" id="ARBA00022692"/>
    </source>
</evidence>